<feature type="region of interest" description="Disordered" evidence="1">
    <location>
        <begin position="1"/>
        <end position="55"/>
    </location>
</feature>
<proteinExistence type="predicted"/>
<dbReference type="RefSeq" id="WP_225966975.1">
    <property type="nucleotide sequence ID" value="NZ_JADBGF010000001.1"/>
</dbReference>
<reference evidence="2 3" key="1">
    <citation type="submission" date="2020-10" db="EMBL/GenBank/DDBJ databases">
        <title>Sequencing the genomes of 1000 actinobacteria strains.</title>
        <authorList>
            <person name="Klenk H.-P."/>
        </authorList>
    </citation>
    <scope>NUCLEOTIDE SEQUENCE [LARGE SCALE GENOMIC DNA]</scope>
    <source>
        <strain evidence="2 3">DSM 41803</strain>
    </source>
</reference>
<sequence length="116" mass="12533">MRTGRDGRSARRVRLSERGGSALQPHPQTGGAHGVHVHGVGGRGGAPAPRPRRTTYEPISHLSIALVDELTDAPHATDAAVVVATHDRQLRRDIRTWPRLTLSPQGAPHREAPSDR</sequence>
<evidence type="ECO:0000313" key="3">
    <source>
        <dbReference type="Proteomes" id="UP000629287"/>
    </source>
</evidence>
<dbReference type="GeneID" id="86833799"/>
<dbReference type="Proteomes" id="UP000629287">
    <property type="component" value="Unassembled WGS sequence"/>
</dbReference>
<feature type="region of interest" description="Disordered" evidence="1">
    <location>
        <begin position="95"/>
        <end position="116"/>
    </location>
</feature>
<dbReference type="AlphaFoldDB" id="A0A8I0PIS7"/>
<organism evidence="2 3">
    <name type="scientific">Streptomyces stelliscabiei</name>
    <dbReference type="NCBI Taxonomy" id="146820"/>
    <lineage>
        <taxon>Bacteria</taxon>
        <taxon>Bacillati</taxon>
        <taxon>Actinomycetota</taxon>
        <taxon>Actinomycetes</taxon>
        <taxon>Kitasatosporales</taxon>
        <taxon>Streptomycetaceae</taxon>
        <taxon>Streptomyces</taxon>
    </lineage>
</organism>
<protein>
    <recommendedName>
        <fullName evidence="4">ABC transporter ATP-binding protein</fullName>
    </recommendedName>
</protein>
<name>A0A8I0PIS7_9ACTN</name>
<evidence type="ECO:0000313" key="2">
    <source>
        <dbReference type="EMBL" id="MBE1602253.1"/>
    </source>
</evidence>
<dbReference type="EMBL" id="JADBGF010000001">
    <property type="protein sequence ID" value="MBE1602253.1"/>
    <property type="molecule type" value="Genomic_DNA"/>
</dbReference>
<feature type="compositionally biased region" description="Basic and acidic residues" evidence="1">
    <location>
        <begin position="1"/>
        <end position="17"/>
    </location>
</feature>
<keyword evidence="3" id="KW-1185">Reference proteome</keyword>
<accession>A0A8I0PIS7</accession>
<comment type="caution">
    <text evidence="2">The sequence shown here is derived from an EMBL/GenBank/DDBJ whole genome shotgun (WGS) entry which is preliminary data.</text>
</comment>
<evidence type="ECO:0000256" key="1">
    <source>
        <dbReference type="SAM" id="MobiDB-lite"/>
    </source>
</evidence>
<evidence type="ECO:0008006" key="4">
    <source>
        <dbReference type="Google" id="ProtNLM"/>
    </source>
</evidence>
<gene>
    <name evidence="2" type="ORF">H4687_008382</name>
</gene>